<organism evidence="1">
    <name type="scientific">marine sediment metagenome</name>
    <dbReference type="NCBI Taxonomy" id="412755"/>
    <lineage>
        <taxon>unclassified sequences</taxon>
        <taxon>metagenomes</taxon>
        <taxon>ecological metagenomes</taxon>
    </lineage>
</organism>
<dbReference type="AlphaFoldDB" id="X1GYI6"/>
<name>X1GYI6_9ZZZZ</name>
<comment type="caution">
    <text evidence="1">The sequence shown here is derived from an EMBL/GenBank/DDBJ whole genome shotgun (WGS) entry which is preliminary data.</text>
</comment>
<proteinExistence type="predicted"/>
<protein>
    <submittedName>
        <fullName evidence="1">Uncharacterized protein</fullName>
    </submittedName>
</protein>
<gene>
    <name evidence="1" type="ORF">S03H2_53724</name>
</gene>
<sequence length="123" mass="13708">MKFTMVIPSYWARESEVGWKEGDAIYDHPTPLDAGGTLLRAIQSIAIQEDKDFQLVIIAVATAEDIEAQVEKKVANIIKSTSATIGVEVLLFGHSHLTQIHNLVVREGKKEYIDLLQLRGYSN</sequence>
<dbReference type="EMBL" id="BARU01034204">
    <property type="protein sequence ID" value="GAH62232.1"/>
    <property type="molecule type" value="Genomic_DNA"/>
</dbReference>
<feature type="non-terminal residue" evidence="1">
    <location>
        <position position="123"/>
    </location>
</feature>
<evidence type="ECO:0000313" key="1">
    <source>
        <dbReference type="EMBL" id="GAH62232.1"/>
    </source>
</evidence>
<accession>X1GYI6</accession>
<reference evidence="1" key="1">
    <citation type="journal article" date="2014" name="Front. Microbiol.">
        <title>High frequency of phylogenetically diverse reductive dehalogenase-homologous genes in deep subseafloor sedimentary metagenomes.</title>
        <authorList>
            <person name="Kawai M."/>
            <person name="Futagami T."/>
            <person name="Toyoda A."/>
            <person name="Takaki Y."/>
            <person name="Nishi S."/>
            <person name="Hori S."/>
            <person name="Arai W."/>
            <person name="Tsubouchi T."/>
            <person name="Morono Y."/>
            <person name="Uchiyama I."/>
            <person name="Ito T."/>
            <person name="Fujiyama A."/>
            <person name="Inagaki F."/>
            <person name="Takami H."/>
        </authorList>
    </citation>
    <scope>NUCLEOTIDE SEQUENCE</scope>
    <source>
        <strain evidence="1">Expedition CK06-06</strain>
    </source>
</reference>